<accession>A0A371IVS1</accession>
<protein>
    <recommendedName>
        <fullName evidence="3">cysteine desulfurase</fullName>
        <ecNumber evidence="3">2.8.1.7</ecNumber>
    </recommendedName>
</protein>
<evidence type="ECO:0000313" key="8">
    <source>
        <dbReference type="EMBL" id="RDY24580.1"/>
    </source>
</evidence>
<comment type="cofactor">
    <cofactor evidence="1 6">
        <name>pyridoxal 5'-phosphate</name>
        <dbReference type="ChEBI" id="CHEBI:597326"/>
    </cofactor>
</comment>
<dbReference type="InterPro" id="IPR015421">
    <property type="entry name" value="PyrdxlP-dep_Trfase_major"/>
</dbReference>
<name>A0A371IVS1_9FIRM</name>
<dbReference type="PROSITE" id="PS00595">
    <property type="entry name" value="AA_TRANSFER_CLASS_5"/>
    <property type="match status" value="1"/>
</dbReference>
<proteinExistence type="inferred from homology"/>
<keyword evidence="8" id="KW-0032">Aminotransferase</keyword>
<dbReference type="Proteomes" id="UP000243494">
    <property type="component" value="Unassembled WGS sequence"/>
</dbReference>
<dbReference type="EC" id="2.8.1.7" evidence="3"/>
<sequence length="386" mass="42871">MKKIYCDNAATSYPKAPLVGEAMLSYINSIGCNVNRGSYSTEYQPENIVYETRELLCKLFNFDKPENTVFTQNVTTSLNTVLKGLLKPGDNVIVSSMEHNAVMRPLARLQDNHVTVTTVNCNLLGEIELNDIEKAMTDNTKAVVVTHVSNVCGTILPVREIGALCKKHNKIFIVDAAQSAGILDIDMEKDNIDILCFTGHKGLLGPQGIGGFLIKDSIVSQIKPFIEGETGSDSELEVQSNYMPDKFESGTLNIPGIFGLNESLKYVTNLGIKNIYEEEMSLTKKFLEEVKNIDESLIVGKKDLINRSPIVSLNFKNIDNGLICYNLEREYGILTRSGLQSAPIAHKTLDTFSNGTLRFSFGFFNTIDEIDHIINSLYMIYIKQGL</sequence>
<dbReference type="OrthoDB" id="9804366at2"/>
<evidence type="ECO:0000256" key="1">
    <source>
        <dbReference type="ARBA" id="ARBA00001933"/>
    </source>
</evidence>
<dbReference type="NCBIfam" id="TIGR01977">
    <property type="entry name" value="am_tr_V_EF2568"/>
    <property type="match status" value="1"/>
</dbReference>
<keyword evidence="9" id="KW-1185">Reference proteome</keyword>
<evidence type="ECO:0000256" key="5">
    <source>
        <dbReference type="ARBA" id="ARBA00050776"/>
    </source>
</evidence>
<evidence type="ECO:0000256" key="4">
    <source>
        <dbReference type="ARBA" id="ARBA00022898"/>
    </source>
</evidence>
<dbReference type="Pfam" id="PF00266">
    <property type="entry name" value="Aminotran_5"/>
    <property type="match status" value="1"/>
</dbReference>
<dbReference type="SUPFAM" id="SSF53383">
    <property type="entry name" value="PLP-dependent transferases"/>
    <property type="match status" value="1"/>
</dbReference>
<keyword evidence="4" id="KW-0663">Pyridoxal phosphate</keyword>
<dbReference type="EMBL" id="NOJZ02000002">
    <property type="protein sequence ID" value="RDY24580.1"/>
    <property type="molecule type" value="Genomic_DNA"/>
</dbReference>
<dbReference type="InterPro" id="IPR016454">
    <property type="entry name" value="Cysteine_dSase"/>
</dbReference>
<comment type="similarity">
    <text evidence="2">Belongs to the class-V pyridoxal-phosphate-dependent aminotransferase family. Csd subfamily.</text>
</comment>
<comment type="caution">
    <text evidence="8">The sequence shown here is derived from an EMBL/GenBank/DDBJ whole genome shotgun (WGS) entry which is preliminary data.</text>
</comment>
<evidence type="ECO:0000256" key="6">
    <source>
        <dbReference type="RuleBase" id="RU004504"/>
    </source>
</evidence>
<dbReference type="GO" id="GO:0031071">
    <property type="term" value="F:cysteine desulfurase activity"/>
    <property type="evidence" value="ECO:0007669"/>
    <property type="project" value="UniProtKB-EC"/>
</dbReference>
<evidence type="ECO:0000256" key="3">
    <source>
        <dbReference type="ARBA" id="ARBA00012239"/>
    </source>
</evidence>
<evidence type="ECO:0000259" key="7">
    <source>
        <dbReference type="Pfam" id="PF00266"/>
    </source>
</evidence>
<dbReference type="InterPro" id="IPR015422">
    <property type="entry name" value="PyrdxlP-dep_Trfase_small"/>
</dbReference>
<dbReference type="PANTHER" id="PTHR43586:SF4">
    <property type="entry name" value="ISOPENICILLIN N EPIMERASE"/>
    <property type="match status" value="1"/>
</dbReference>
<keyword evidence="8" id="KW-0808">Transferase</keyword>
<feature type="domain" description="Aminotransferase class V" evidence="7">
    <location>
        <begin position="4"/>
        <end position="372"/>
    </location>
</feature>
<reference evidence="8 9" key="1">
    <citation type="journal article" date="2017" name="Genome Announc.">
        <title>Draft Genome Sequence of Romboutsia maritimum sp. nov. Strain CCRI-22766(T), Isolated from Coastal Estuarine Mud.</title>
        <authorList>
            <person name="Maheux A.F."/>
            <person name="Boudreau D.K."/>
            <person name="Berube E."/>
            <person name="Boissinot M."/>
            <person name="Raymond F."/>
            <person name="Brodeur S."/>
            <person name="Corbeil J."/>
            <person name="Brightwell G."/>
            <person name="Broda D."/>
            <person name="Omar R.F."/>
            <person name="Bergeron M.G."/>
        </authorList>
    </citation>
    <scope>NUCLEOTIDE SEQUENCE [LARGE SCALE GENOMIC DNA]</scope>
    <source>
        <strain evidence="8 9">CCRI-22766</strain>
    </source>
</reference>
<dbReference type="AlphaFoldDB" id="A0A371IVS1"/>
<evidence type="ECO:0000313" key="9">
    <source>
        <dbReference type="Proteomes" id="UP000243494"/>
    </source>
</evidence>
<dbReference type="InterPro" id="IPR015424">
    <property type="entry name" value="PyrdxlP-dep_Trfase"/>
</dbReference>
<evidence type="ECO:0000256" key="2">
    <source>
        <dbReference type="ARBA" id="ARBA00010447"/>
    </source>
</evidence>
<dbReference type="Gene3D" id="3.90.1150.10">
    <property type="entry name" value="Aspartate Aminotransferase, domain 1"/>
    <property type="match status" value="1"/>
</dbReference>
<dbReference type="GO" id="GO:0008483">
    <property type="term" value="F:transaminase activity"/>
    <property type="evidence" value="ECO:0007669"/>
    <property type="project" value="UniProtKB-KW"/>
</dbReference>
<dbReference type="PANTHER" id="PTHR43586">
    <property type="entry name" value="CYSTEINE DESULFURASE"/>
    <property type="match status" value="1"/>
</dbReference>
<organism evidence="8 9">
    <name type="scientific">Romboutsia maritimum</name>
    <dbReference type="NCBI Taxonomy" id="2020948"/>
    <lineage>
        <taxon>Bacteria</taxon>
        <taxon>Bacillati</taxon>
        <taxon>Bacillota</taxon>
        <taxon>Clostridia</taxon>
        <taxon>Peptostreptococcales</taxon>
        <taxon>Peptostreptococcaceae</taxon>
        <taxon>Romboutsia</taxon>
    </lineage>
</organism>
<dbReference type="RefSeq" id="WP_095405966.1">
    <property type="nucleotide sequence ID" value="NZ_NOJZ02000002.1"/>
</dbReference>
<gene>
    <name evidence="8" type="ORF">CHF27_002770</name>
</gene>
<dbReference type="InterPro" id="IPR020578">
    <property type="entry name" value="Aminotrans_V_PyrdxlP_BS"/>
</dbReference>
<dbReference type="InterPro" id="IPR010969">
    <property type="entry name" value="Cys_dSase-rel_unknwn_funct"/>
</dbReference>
<dbReference type="InterPro" id="IPR000192">
    <property type="entry name" value="Aminotrans_V_dom"/>
</dbReference>
<dbReference type="PIRSF" id="PIRSF005572">
    <property type="entry name" value="NifS"/>
    <property type="match status" value="1"/>
</dbReference>
<comment type="catalytic activity">
    <reaction evidence="5">
        <text>(sulfur carrier)-H + L-cysteine = (sulfur carrier)-SH + L-alanine</text>
        <dbReference type="Rhea" id="RHEA:43892"/>
        <dbReference type="Rhea" id="RHEA-COMP:14737"/>
        <dbReference type="Rhea" id="RHEA-COMP:14739"/>
        <dbReference type="ChEBI" id="CHEBI:29917"/>
        <dbReference type="ChEBI" id="CHEBI:35235"/>
        <dbReference type="ChEBI" id="CHEBI:57972"/>
        <dbReference type="ChEBI" id="CHEBI:64428"/>
        <dbReference type="EC" id="2.8.1.7"/>
    </reaction>
</comment>
<dbReference type="Gene3D" id="3.40.640.10">
    <property type="entry name" value="Type I PLP-dependent aspartate aminotransferase-like (Major domain)"/>
    <property type="match status" value="1"/>
</dbReference>